<protein>
    <submittedName>
        <fullName evidence="1">Uncharacterized protein</fullName>
    </submittedName>
</protein>
<keyword evidence="2" id="KW-1185">Reference proteome</keyword>
<proteinExistence type="predicted"/>
<dbReference type="EMBL" id="CP080598">
    <property type="protein sequence ID" value="QYX31249.1"/>
    <property type="molecule type" value="Genomic_DNA"/>
</dbReference>
<evidence type="ECO:0000313" key="1">
    <source>
        <dbReference type="EMBL" id="QYX31249.1"/>
    </source>
</evidence>
<dbReference type="RefSeq" id="WP_220609319.1">
    <property type="nucleotide sequence ID" value="NZ_CP080598.1"/>
</dbReference>
<organism evidence="1 2">
    <name type="scientific">Sphaerospermopsis torques-reginae ITEP-024</name>
    <dbReference type="NCBI Taxonomy" id="984208"/>
    <lineage>
        <taxon>Bacteria</taxon>
        <taxon>Bacillati</taxon>
        <taxon>Cyanobacteriota</taxon>
        <taxon>Cyanophyceae</taxon>
        <taxon>Nostocales</taxon>
        <taxon>Aphanizomenonaceae</taxon>
        <taxon>Sphaerospermopsis</taxon>
        <taxon>Sphaerospermopsis torques-reginae</taxon>
    </lineage>
</organism>
<sequence>MDNLESRAESIINNKTLDIQNSQTHVRSTEVDNYQNQRSRINNNDNYPVFESYYDIVGIDGFNKGRFAGYWVGKKIREYACEQFDFLECNTRSYIENE</sequence>
<gene>
    <name evidence="1" type="ORF">K2F26_20875</name>
</gene>
<name>A0ABX8WXW4_9CYAN</name>
<reference evidence="1 2" key="1">
    <citation type="journal article" date="2022" name="J. Am. Chem. Soc.">
        <title>Biosynthesis of Guanitoxin Enables Global Environmental Detection in Freshwater Cyanobacteria.</title>
        <authorList>
            <person name="Lima S.T."/>
            <person name="Fallon T.R."/>
            <person name="Cordoza J.L."/>
            <person name="Chekan J.R."/>
            <person name="Delbaje E."/>
            <person name="Hopiavuori A.R."/>
            <person name="Alvarenga D.O."/>
            <person name="Wood S.M."/>
            <person name="Luhavaya H."/>
            <person name="Baumgartner J.T."/>
            <person name="Dorr F.A."/>
            <person name="Etchegaray A."/>
            <person name="Pinto E."/>
            <person name="McKinnie S.M.K."/>
            <person name="Fiore M.F."/>
            <person name="Moore B.S."/>
        </authorList>
    </citation>
    <scope>NUCLEOTIDE SEQUENCE [LARGE SCALE GENOMIC DNA]</scope>
    <source>
        <strain evidence="1 2">ITEP-024</strain>
    </source>
</reference>
<dbReference type="Proteomes" id="UP000826540">
    <property type="component" value="Chromosome"/>
</dbReference>
<evidence type="ECO:0000313" key="2">
    <source>
        <dbReference type="Proteomes" id="UP000826540"/>
    </source>
</evidence>
<accession>A0ABX8WXW4</accession>